<dbReference type="EMBL" id="JASPKZ010007259">
    <property type="protein sequence ID" value="KAJ9585599.1"/>
    <property type="molecule type" value="Genomic_DNA"/>
</dbReference>
<keyword evidence="1" id="KW-0812">Transmembrane</keyword>
<name>A0AAD8EDA0_DIPPU</name>
<reference evidence="2" key="1">
    <citation type="journal article" date="2023" name="IScience">
        <title>Live-bearing cockroach genome reveals convergent evolutionary mechanisms linked to viviparity in insects and beyond.</title>
        <authorList>
            <person name="Fouks B."/>
            <person name="Harrison M.C."/>
            <person name="Mikhailova A.A."/>
            <person name="Marchal E."/>
            <person name="English S."/>
            <person name="Carruthers M."/>
            <person name="Jennings E.C."/>
            <person name="Chiamaka E.L."/>
            <person name="Frigard R.A."/>
            <person name="Pippel M."/>
            <person name="Attardo G.M."/>
            <person name="Benoit J.B."/>
            <person name="Bornberg-Bauer E."/>
            <person name="Tobe S.S."/>
        </authorList>
    </citation>
    <scope>NUCLEOTIDE SEQUENCE</scope>
    <source>
        <strain evidence="2">Stay&amp;Tobe</strain>
    </source>
</reference>
<keyword evidence="1" id="KW-1133">Transmembrane helix</keyword>
<feature type="transmembrane region" description="Helical" evidence="1">
    <location>
        <begin position="50"/>
        <end position="69"/>
    </location>
</feature>
<gene>
    <name evidence="2" type="ORF">L9F63_002629</name>
</gene>
<dbReference type="Proteomes" id="UP001233999">
    <property type="component" value="Unassembled WGS sequence"/>
</dbReference>
<organism evidence="2 3">
    <name type="scientific">Diploptera punctata</name>
    <name type="common">Pacific beetle cockroach</name>
    <dbReference type="NCBI Taxonomy" id="6984"/>
    <lineage>
        <taxon>Eukaryota</taxon>
        <taxon>Metazoa</taxon>
        <taxon>Ecdysozoa</taxon>
        <taxon>Arthropoda</taxon>
        <taxon>Hexapoda</taxon>
        <taxon>Insecta</taxon>
        <taxon>Pterygota</taxon>
        <taxon>Neoptera</taxon>
        <taxon>Polyneoptera</taxon>
        <taxon>Dictyoptera</taxon>
        <taxon>Blattodea</taxon>
        <taxon>Blaberoidea</taxon>
        <taxon>Blaberidae</taxon>
        <taxon>Diplopterinae</taxon>
        <taxon>Diploptera</taxon>
    </lineage>
</organism>
<feature type="non-terminal residue" evidence="2">
    <location>
        <position position="78"/>
    </location>
</feature>
<keyword evidence="3" id="KW-1185">Reference proteome</keyword>
<reference evidence="2" key="2">
    <citation type="submission" date="2023-05" db="EMBL/GenBank/DDBJ databases">
        <authorList>
            <person name="Fouks B."/>
        </authorList>
    </citation>
    <scope>NUCLEOTIDE SEQUENCE</scope>
    <source>
        <strain evidence="2">Stay&amp;Tobe</strain>
        <tissue evidence="2">Testes</tissue>
    </source>
</reference>
<feature type="non-terminal residue" evidence="2">
    <location>
        <position position="1"/>
    </location>
</feature>
<comment type="caution">
    <text evidence="2">The sequence shown here is derived from an EMBL/GenBank/DDBJ whole genome shotgun (WGS) entry which is preliminary data.</text>
</comment>
<protein>
    <submittedName>
        <fullName evidence="2">Uncharacterized protein</fullName>
    </submittedName>
</protein>
<keyword evidence="1" id="KW-0472">Membrane</keyword>
<accession>A0AAD8EDA0</accession>
<evidence type="ECO:0000313" key="2">
    <source>
        <dbReference type="EMBL" id="KAJ9585599.1"/>
    </source>
</evidence>
<proteinExistence type="predicted"/>
<sequence>IADFSISQFLIFLKCSLTKFINWCQSNVVFVKYVLKFPMYYWMGRTFFKIFSYSFLKFSPFIGTFINLYKRLLNIACL</sequence>
<dbReference type="AlphaFoldDB" id="A0AAD8EDA0"/>
<evidence type="ECO:0000256" key="1">
    <source>
        <dbReference type="SAM" id="Phobius"/>
    </source>
</evidence>
<evidence type="ECO:0000313" key="3">
    <source>
        <dbReference type="Proteomes" id="UP001233999"/>
    </source>
</evidence>